<accession>A0A6J4TJG7</accession>
<evidence type="ECO:0000313" key="4">
    <source>
        <dbReference type="EMBL" id="CAA9525102.1"/>
    </source>
</evidence>
<name>A0A6J4TJG7_9ACTN</name>
<organism evidence="4">
    <name type="scientific">uncultured Rubrobacteraceae bacterium</name>
    <dbReference type="NCBI Taxonomy" id="349277"/>
    <lineage>
        <taxon>Bacteria</taxon>
        <taxon>Bacillati</taxon>
        <taxon>Actinomycetota</taxon>
        <taxon>Rubrobacteria</taxon>
        <taxon>Rubrobacterales</taxon>
        <taxon>Rubrobacteraceae</taxon>
        <taxon>environmental samples</taxon>
    </lineage>
</organism>
<dbReference type="Pfam" id="PF00583">
    <property type="entry name" value="Acetyltransf_1"/>
    <property type="match status" value="1"/>
</dbReference>
<dbReference type="PROSITE" id="PS51186">
    <property type="entry name" value="GNAT"/>
    <property type="match status" value="1"/>
</dbReference>
<dbReference type="GO" id="GO:0016747">
    <property type="term" value="F:acyltransferase activity, transferring groups other than amino-acyl groups"/>
    <property type="evidence" value="ECO:0007669"/>
    <property type="project" value="InterPro"/>
</dbReference>
<dbReference type="SUPFAM" id="SSF55729">
    <property type="entry name" value="Acyl-CoA N-acyltransferases (Nat)"/>
    <property type="match status" value="1"/>
</dbReference>
<evidence type="ECO:0000259" key="3">
    <source>
        <dbReference type="PROSITE" id="PS51186"/>
    </source>
</evidence>
<evidence type="ECO:0000256" key="2">
    <source>
        <dbReference type="ARBA" id="ARBA00023315"/>
    </source>
</evidence>
<evidence type="ECO:0000256" key="1">
    <source>
        <dbReference type="ARBA" id="ARBA00022679"/>
    </source>
</evidence>
<feature type="domain" description="N-acetyltransferase" evidence="3">
    <location>
        <begin position="1"/>
        <end position="148"/>
    </location>
</feature>
<proteinExistence type="predicted"/>
<dbReference type="InterPro" id="IPR000182">
    <property type="entry name" value="GNAT_dom"/>
</dbReference>
<keyword evidence="1" id="KW-0808">Transferase</keyword>
<dbReference type="Gene3D" id="3.40.630.30">
    <property type="match status" value="1"/>
</dbReference>
<protein>
    <recommendedName>
        <fullName evidence="3">N-acetyltransferase domain-containing protein</fullName>
    </recommendedName>
</protein>
<reference evidence="4" key="1">
    <citation type="submission" date="2020-02" db="EMBL/GenBank/DDBJ databases">
        <authorList>
            <person name="Meier V. D."/>
        </authorList>
    </citation>
    <scope>NUCLEOTIDE SEQUENCE</scope>
    <source>
        <strain evidence="4">AVDCRST_MAG05</strain>
    </source>
</reference>
<dbReference type="PANTHER" id="PTHR43877:SF1">
    <property type="entry name" value="ACETYLTRANSFERASE"/>
    <property type="match status" value="1"/>
</dbReference>
<dbReference type="CDD" id="cd04301">
    <property type="entry name" value="NAT_SF"/>
    <property type="match status" value="1"/>
</dbReference>
<dbReference type="AlphaFoldDB" id="A0A6J4TJG7"/>
<keyword evidence="2" id="KW-0012">Acyltransferase</keyword>
<dbReference type="EMBL" id="CADCVM010000432">
    <property type="protein sequence ID" value="CAA9525102.1"/>
    <property type="molecule type" value="Genomic_DNA"/>
</dbReference>
<sequence length="161" mass="17505">MGGLRGHRPDDYLDGLSYEESERLWQDAIVTGDGRVFVAEDGGGVFGFASGGPRERFSRELREYEGELKTVYVLPSHKGAGAGRRLVGAVAWHLAERQVNSMLLWVFAENQAARLFYESLGGIIVAEDGFEIGGAWLSEVAYGWKDLDALVADGSGVRPAP</sequence>
<dbReference type="PANTHER" id="PTHR43877">
    <property type="entry name" value="AMINOALKYLPHOSPHONATE N-ACETYLTRANSFERASE-RELATED-RELATED"/>
    <property type="match status" value="1"/>
</dbReference>
<dbReference type="InterPro" id="IPR016181">
    <property type="entry name" value="Acyl_CoA_acyltransferase"/>
</dbReference>
<gene>
    <name evidence="4" type="ORF">AVDCRST_MAG05-3898</name>
</gene>
<dbReference type="InterPro" id="IPR050832">
    <property type="entry name" value="Bact_Acetyltransf"/>
</dbReference>